<protein>
    <submittedName>
        <fullName evidence="2">Uncharacterized protein</fullName>
    </submittedName>
</protein>
<sequence>MDNCMRTSHPEGGTYLNNGEQGNGRTPPGGLSTPTGRVYEGPSPAYVIEDSLTGIQKTGNQSTLGEVLQLKSLEVTPPMGPPKSVRSRSQSRPARECRKSSLKLKSKSKFHRSIRSKGLSRSKTKSTGRSRSRPVRSPIRK</sequence>
<evidence type="ECO:0000256" key="1">
    <source>
        <dbReference type="SAM" id="MobiDB-lite"/>
    </source>
</evidence>
<organism evidence="2 3">
    <name type="scientific">Artemisia annua</name>
    <name type="common">Sweet wormwood</name>
    <dbReference type="NCBI Taxonomy" id="35608"/>
    <lineage>
        <taxon>Eukaryota</taxon>
        <taxon>Viridiplantae</taxon>
        <taxon>Streptophyta</taxon>
        <taxon>Embryophyta</taxon>
        <taxon>Tracheophyta</taxon>
        <taxon>Spermatophyta</taxon>
        <taxon>Magnoliopsida</taxon>
        <taxon>eudicotyledons</taxon>
        <taxon>Gunneridae</taxon>
        <taxon>Pentapetalae</taxon>
        <taxon>asterids</taxon>
        <taxon>campanulids</taxon>
        <taxon>Asterales</taxon>
        <taxon>Asteraceae</taxon>
        <taxon>Asteroideae</taxon>
        <taxon>Anthemideae</taxon>
        <taxon>Artemisiinae</taxon>
        <taxon>Artemisia</taxon>
    </lineage>
</organism>
<accession>A0A2U1NQA3</accession>
<dbReference type="AlphaFoldDB" id="A0A2U1NQA3"/>
<name>A0A2U1NQA3_ARTAN</name>
<proteinExistence type="predicted"/>
<keyword evidence="3" id="KW-1185">Reference proteome</keyword>
<comment type="caution">
    <text evidence="2">The sequence shown here is derived from an EMBL/GenBank/DDBJ whole genome shotgun (WGS) entry which is preliminary data.</text>
</comment>
<feature type="compositionally biased region" description="Polar residues" evidence="1">
    <location>
        <begin position="15"/>
        <end position="24"/>
    </location>
</feature>
<evidence type="ECO:0000313" key="2">
    <source>
        <dbReference type="EMBL" id="PWA75682.1"/>
    </source>
</evidence>
<evidence type="ECO:0000313" key="3">
    <source>
        <dbReference type="Proteomes" id="UP000245207"/>
    </source>
</evidence>
<gene>
    <name evidence="2" type="ORF">CTI12_AA066920</name>
</gene>
<feature type="region of interest" description="Disordered" evidence="1">
    <location>
        <begin position="1"/>
        <end position="42"/>
    </location>
</feature>
<dbReference type="EMBL" id="PKPP01002370">
    <property type="protein sequence ID" value="PWA75682.1"/>
    <property type="molecule type" value="Genomic_DNA"/>
</dbReference>
<dbReference type="Proteomes" id="UP000245207">
    <property type="component" value="Unassembled WGS sequence"/>
</dbReference>
<feature type="region of interest" description="Disordered" evidence="1">
    <location>
        <begin position="73"/>
        <end position="141"/>
    </location>
</feature>
<feature type="compositionally biased region" description="Basic residues" evidence="1">
    <location>
        <begin position="100"/>
        <end position="141"/>
    </location>
</feature>
<reference evidence="2 3" key="1">
    <citation type="journal article" date="2018" name="Mol. Plant">
        <title>The genome of Artemisia annua provides insight into the evolution of Asteraceae family and artemisinin biosynthesis.</title>
        <authorList>
            <person name="Shen Q."/>
            <person name="Zhang L."/>
            <person name="Liao Z."/>
            <person name="Wang S."/>
            <person name="Yan T."/>
            <person name="Shi P."/>
            <person name="Liu M."/>
            <person name="Fu X."/>
            <person name="Pan Q."/>
            <person name="Wang Y."/>
            <person name="Lv Z."/>
            <person name="Lu X."/>
            <person name="Zhang F."/>
            <person name="Jiang W."/>
            <person name="Ma Y."/>
            <person name="Chen M."/>
            <person name="Hao X."/>
            <person name="Li L."/>
            <person name="Tang Y."/>
            <person name="Lv G."/>
            <person name="Zhou Y."/>
            <person name="Sun X."/>
            <person name="Brodelius P.E."/>
            <person name="Rose J.K.C."/>
            <person name="Tang K."/>
        </authorList>
    </citation>
    <scope>NUCLEOTIDE SEQUENCE [LARGE SCALE GENOMIC DNA]</scope>
    <source>
        <strain evidence="3">cv. Huhao1</strain>
        <tissue evidence="2">Leaf</tissue>
    </source>
</reference>